<evidence type="ECO:0000256" key="6">
    <source>
        <dbReference type="ARBA" id="ARBA00060707"/>
    </source>
</evidence>
<evidence type="ECO:0000313" key="11">
    <source>
        <dbReference type="Proteomes" id="UP000095765"/>
    </source>
</evidence>
<dbReference type="InterPro" id="IPR051452">
    <property type="entry name" value="Diverse_Oxidoreductases"/>
</dbReference>
<dbReference type="EMBL" id="NFKP01000011">
    <property type="protein sequence ID" value="OUP69161.1"/>
    <property type="molecule type" value="Genomic_DNA"/>
</dbReference>
<evidence type="ECO:0000256" key="5">
    <source>
        <dbReference type="ARBA" id="ARBA00023014"/>
    </source>
</evidence>
<keyword evidence="5" id="KW-0411">Iron-sulfur</keyword>
<dbReference type="EC" id="1.17.1.5" evidence="8"/>
<dbReference type="SUPFAM" id="SSF54292">
    <property type="entry name" value="2Fe-2S ferredoxin-like"/>
    <property type="match status" value="1"/>
</dbReference>
<dbReference type="Pfam" id="PF01799">
    <property type="entry name" value="Fer2_2"/>
    <property type="match status" value="1"/>
</dbReference>
<dbReference type="SUPFAM" id="SSF47741">
    <property type="entry name" value="CO dehydrogenase ISP C-domain like"/>
    <property type="match status" value="1"/>
</dbReference>
<dbReference type="GO" id="GO:0046872">
    <property type="term" value="F:metal ion binding"/>
    <property type="evidence" value="ECO:0007669"/>
    <property type="project" value="UniProtKB-KW"/>
</dbReference>
<dbReference type="InterPro" id="IPR036884">
    <property type="entry name" value="2Fe-2S-bd_dom_sf"/>
</dbReference>
<feature type="domain" description="2Fe-2S ferredoxin-type" evidence="7">
    <location>
        <begin position="4"/>
        <end position="80"/>
    </location>
</feature>
<dbReference type="InterPro" id="IPR002888">
    <property type="entry name" value="2Fe-2S-bd"/>
</dbReference>
<dbReference type="InterPro" id="IPR001041">
    <property type="entry name" value="2Fe-2S_ferredoxin-type"/>
</dbReference>
<sequence length="160" mass="17055">MEQIKIQFNLNGNDVSVTADPNKRLVDFLREDMGMTSVKEGCGEGECGACTIIYNGKAVTSCLMLAGQADGSTIVTLEGVSENGQLNYIQQAFVDAGAVQCGYCTPGMVLSAKALLDKKPDATDEEIRRAMSGNLCRCTGYSKIIKAVEMARDAKGGVRE</sequence>
<dbReference type="Gene3D" id="1.10.150.120">
    <property type="entry name" value="[2Fe-2S]-binding domain"/>
    <property type="match status" value="1"/>
</dbReference>
<dbReference type="PANTHER" id="PTHR44379:SF8">
    <property type="entry name" value="XANTHINE DEHYDROGENASE IRON-SULFUR-BINDING SUBUNIT XDHC-RELATED"/>
    <property type="match status" value="1"/>
</dbReference>
<reference evidence="12" key="2">
    <citation type="submission" date="2017-04" db="EMBL/GenBank/DDBJ databases">
        <title>Function of individual gut microbiota members based on whole genome sequencing of pure cultures obtained from chicken caecum.</title>
        <authorList>
            <person name="Medvecky M."/>
            <person name="Cejkova D."/>
            <person name="Polansky O."/>
            <person name="Karasova D."/>
            <person name="Kubasova T."/>
            <person name="Cizek A."/>
            <person name="Rychlik I."/>
        </authorList>
    </citation>
    <scope>NUCLEOTIDE SEQUENCE [LARGE SCALE GENOMIC DNA]</scope>
    <source>
        <strain evidence="12">An175</strain>
    </source>
</reference>
<evidence type="ECO:0000313" key="13">
    <source>
        <dbReference type="Proteomes" id="UP000260828"/>
    </source>
</evidence>
<evidence type="ECO:0000256" key="2">
    <source>
        <dbReference type="ARBA" id="ARBA00022723"/>
    </source>
</evidence>
<keyword evidence="1" id="KW-0001">2Fe-2S</keyword>
<dbReference type="GO" id="GO:0050138">
    <property type="term" value="F:nicotinate dehydrogenase activity"/>
    <property type="evidence" value="ECO:0007669"/>
    <property type="project" value="UniProtKB-EC"/>
</dbReference>
<dbReference type="RefSeq" id="WP_006873365.1">
    <property type="nucleotide sequence ID" value="NZ_CABIWA010000002.1"/>
</dbReference>
<reference evidence="9" key="3">
    <citation type="journal article" date="2018" name="BMC Genomics">
        <title>Whole genome sequencing and function prediction of 133 gut anaerobes isolated from chicken caecum in pure cultures.</title>
        <authorList>
            <person name="Medvecky M."/>
            <person name="Cejkova D."/>
            <person name="Polansky O."/>
            <person name="Karasova D."/>
            <person name="Kubasova T."/>
            <person name="Cizek A."/>
            <person name="Rychlik I."/>
        </authorList>
    </citation>
    <scope>NUCLEOTIDE SEQUENCE</scope>
    <source>
        <strain evidence="9">An175</strain>
    </source>
</reference>
<evidence type="ECO:0000256" key="4">
    <source>
        <dbReference type="ARBA" id="ARBA00023004"/>
    </source>
</evidence>
<evidence type="ECO:0000256" key="3">
    <source>
        <dbReference type="ARBA" id="ARBA00023002"/>
    </source>
</evidence>
<dbReference type="CDD" id="cd00207">
    <property type="entry name" value="fer2"/>
    <property type="match status" value="1"/>
</dbReference>
<reference evidence="10 13" key="4">
    <citation type="submission" date="2018-08" db="EMBL/GenBank/DDBJ databases">
        <title>A genome reference for cultivated species of the human gut microbiota.</title>
        <authorList>
            <person name="Zou Y."/>
            <person name="Xue W."/>
            <person name="Luo G."/>
        </authorList>
    </citation>
    <scope>NUCLEOTIDE SEQUENCE [LARGE SCALE GENOMIC DNA]</scope>
    <source>
        <strain evidence="10 13">TF05-12AC</strain>
    </source>
</reference>
<dbReference type="GO" id="GO:0051537">
    <property type="term" value="F:2 iron, 2 sulfur cluster binding"/>
    <property type="evidence" value="ECO:0007669"/>
    <property type="project" value="UniProtKB-KW"/>
</dbReference>
<keyword evidence="3 8" id="KW-0560">Oxidoreductase</keyword>
<keyword evidence="2" id="KW-0479">Metal-binding</keyword>
<evidence type="ECO:0000313" key="12">
    <source>
        <dbReference type="Proteomes" id="UP000196386"/>
    </source>
</evidence>
<name>A0A174RAP3_9FIRM</name>
<dbReference type="FunFam" id="1.10.150.120:FF:000003">
    <property type="entry name" value="Carbon monoxide dehydrogenase, small subunit"/>
    <property type="match status" value="1"/>
</dbReference>
<gene>
    <name evidence="8" type="primary">ndhS_2</name>
    <name evidence="9" type="ORF">B5F11_09835</name>
    <name evidence="10" type="ORF">DXC40_05285</name>
    <name evidence="8" type="ORF">ERS852551_02075</name>
</gene>
<dbReference type="Proteomes" id="UP000196386">
    <property type="component" value="Unassembled WGS sequence"/>
</dbReference>
<evidence type="ECO:0000259" key="7">
    <source>
        <dbReference type="PROSITE" id="PS51085"/>
    </source>
</evidence>
<dbReference type="InterPro" id="IPR006058">
    <property type="entry name" value="2Fe2S_fd_BS"/>
</dbReference>
<dbReference type="Proteomes" id="UP000095765">
    <property type="component" value="Unassembled WGS sequence"/>
</dbReference>
<dbReference type="GeneID" id="72464605"/>
<evidence type="ECO:0000313" key="8">
    <source>
        <dbReference type="EMBL" id="CUP82494.1"/>
    </source>
</evidence>
<organism evidence="8 11">
    <name type="scientific">Anaerotruncus colihominis</name>
    <dbReference type="NCBI Taxonomy" id="169435"/>
    <lineage>
        <taxon>Bacteria</taxon>
        <taxon>Bacillati</taxon>
        <taxon>Bacillota</taxon>
        <taxon>Clostridia</taxon>
        <taxon>Eubacteriales</taxon>
        <taxon>Oscillospiraceae</taxon>
        <taxon>Anaerotruncus</taxon>
    </lineage>
</organism>
<dbReference type="Proteomes" id="UP000260828">
    <property type="component" value="Unassembled WGS sequence"/>
</dbReference>
<dbReference type="PANTHER" id="PTHR44379">
    <property type="entry name" value="OXIDOREDUCTASE WITH IRON-SULFUR SUBUNIT"/>
    <property type="match status" value="1"/>
</dbReference>
<dbReference type="Gene3D" id="3.10.20.30">
    <property type="match status" value="1"/>
</dbReference>
<dbReference type="InterPro" id="IPR036010">
    <property type="entry name" value="2Fe-2S_ferredoxin-like_sf"/>
</dbReference>
<evidence type="ECO:0000313" key="10">
    <source>
        <dbReference type="EMBL" id="RGE68711.1"/>
    </source>
</evidence>
<keyword evidence="4" id="KW-0408">Iron</keyword>
<dbReference type="PROSITE" id="PS51085">
    <property type="entry name" value="2FE2S_FER_2"/>
    <property type="match status" value="1"/>
</dbReference>
<evidence type="ECO:0000313" key="9">
    <source>
        <dbReference type="EMBL" id="OUP69161.1"/>
    </source>
</evidence>
<dbReference type="PROSITE" id="PS00197">
    <property type="entry name" value="2FE2S_FER_1"/>
    <property type="match status" value="1"/>
</dbReference>
<evidence type="ECO:0000256" key="1">
    <source>
        <dbReference type="ARBA" id="ARBA00022714"/>
    </source>
</evidence>
<dbReference type="Pfam" id="PF00111">
    <property type="entry name" value="Fer2"/>
    <property type="match status" value="1"/>
</dbReference>
<protein>
    <submittedName>
        <fullName evidence="9">(2Fe-2S)-binding protein</fullName>
    </submittedName>
    <submittedName>
        <fullName evidence="8">Nicotinate dehydrogenase small FeS subunit</fullName>
        <ecNumber evidence="8">1.17.1.5</ecNumber>
    </submittedName>
</protein>
<dbReference type="InterPro" id="IPR012675">
    <property type="entry name" value="Beta-grasp_dom_sf"/>
</dbReference>
<proteinExistence type="predicted"/>
<dbReference type="OrthoDB" id="9796880at2"/>
<dbReference type="AlphaFoldDB" id="A0A174RAP3"/>
<reference evidence="8 11" key="1">
    <citation type="submission" date="2015-09" db="EMBL/GenBank/DDBJ databases">
        <authorList>
            <consortium name="Pathogen Informatics"/>
        </authorList>
    </citation>
    <scope>NUCLEOTIDE SEQUENCE [LARGE SCALE GENOMIC DNA]</scope>
    <source>
        <strain evidence="8 11">2789STDY5834939</strain>
    </source>
</reference>
<dbReference type="FunFam" id="3.10.20.30:FF:000020">
    <property type="entry name" value="Xanthine dehydrogenase iron-sulfur subunit"/>
    <property type="match status" value="1"/>
</dbReference>
<comment type="pathway">
    <text evidence="6">Alkaloid degradation; nicotine degradation.</text>
</comment>
<accession>A0A174RAP3</accession>
<dbReference type="EMBL" id="CZBE01000013">
    <property type="protein sequence ID" value="CUP82494.1"/>
    <property type="molecule type" value="Genomic_DNA"/>
</dbReference>
<dbReference type="EMBL" id="QVME01000002">
    <property type="protein sequence ID" value="RGE68711.1"/>
    <property type="molecule type" value="Genomic_DNA"/>
</dbReference>